<dbReference type="NCBIfam" id="TIGR01128">
    <property type="entry name" value="holA"/>
    <property type="match status" value="1"/>
</dbReference>
<dbReference type="InterPro" id="IPR005790">
    <property type="entry name" value="DNA_polIII_delta"/>
</dbReference>
<feature type="domain" description="DNA polymerase III subunit delta C-terminal" evidence="11">
    <location>
        <begin position="217"/>
        <end position="323"/>
    </location>
</feature>
<dbReference type="Gene3D" id="3.40.50.300">
    <property type="entry name" value="P-loop containing nucleotide triphosphate hydrolases"/>
    <property type="match status" value="1"/>
</dbReference>
<evidence type="ECO:0000256" key="4">
    <source>
        <dbReference type="ARBA" id="ARBA00022695"/>
    </source>
</evidence>
<dbReference type="Proteomes" id="UP000286976">
    <property type="component" value="Unassembled WGS sequence"/>
</dbReference>
<dbReference type="SUPFAM" id="SSF52540">
    <property type="entry name" value="P-loop containing nucleoside triphosphate hydrolases"/>
    <property type="match status" value="1"/>
</dbReference>
<dbReference type="EMBL" id="PIPQ01000001">
    <property type="protein sequence ID" value="RUO43886.1"/>
    <property type="molecule type" value="Genomic_DNA"/>
</dbReference>
<accession>A0A432X991</accession>
<keyword evidence="5" id="KW-0235">DNA replication</keyword>
<keyword evidence="4" id="KW-0548">Nucleotidyltransferase</keyword>
<dbReference type="Pfam" id="PF06144">
    <property type="entry name" value="DNA_pol3_delta"/>
    <property type="match status" value="1"/>
</dbReference>
<keyword evidence="3" id="KW-0808">Transferase</keyword>
<dbReference type="SUPFAM" id="SSF48019">
    <property type="entry name" value="post-AAA+ oligomerization domain-like"/>
    <property type="match status" value="1"/>
</dbReference>
<dbReference type="Gene3D" id="1.20.272.10">
    <property type="match status" value="1"/>
</dbReference>
<evidence type="ECO:0000313" key="12">
    <source>
        <dbReference type="EMBL" id="RUO43886.1"/>
    </source>
</evidence>
<organism evidence="12 13">
    <name type="scientific">Aliidiomarina taiwanensis</name>
    <dbReference type="NCBI Taxonomy" id="946228"/>
    <lineage>
        <taxon>Bacteria</taxon>
        <taxon>Pseudomonadati</taxon>
        <taxon>Pseudomonadota</taxon>
        <taxon>Gammaproteobacteria</taxon>
        <taxon>Alteromonadales</taxon>
        <taxon>Idiomarinaceae</taxon>
        <taxon>Aliidiomarina</taxon>
    </lineage>
</organism>
<dbReference type="RefSeq" id="WP_126756275.1">
    <property type="nucleotide sequence ID" value="NZ_PIPQ01000001.1"/>
</dbReference>
<sequence length="356" mass="41151">MQVRAEQLEQHLSSQPLQPCYLVFGDDPFLRQQQLDLIRDVAKRQGYDERVQFTQDKEFQWQDFLNEGSMQSLFSSKQIIELYLPESAPGREGGEVLRQFVSQQSPDQLLIVSGKHVTKTTQNTKWFKALQQAGVFVPVFAPDKGRLPRYITQRAQHHQVRLSQDACLLLAQWYEGNLLALDQELMKLALQAPERTEPWLAEELVAASSDQSRYDIFTLRDALLEGSLQRYLHCLERLTETGEEPVLILWTLAKTQQVLDQLARCLAGGMSTRELFQRERIWQQQQSAYEALARRYTPALNHQLVSLIERAELAIKRQTPDNVMVLFAHYGVALLRSEHANKLMPYAHSTAYYDFD</sequence>
<keyword evidence="13" id="KW-1185">Reference proteome</keyword>
<comment type="caution">
    <text evidence="12">The sequence shown here is derived from an EMBL/GenBank/DDBJ whole genome shotgun (WGS) entry which is preliminary data.</text>
</comment>
<evidence type="ECO:0000256" key="5">
    <source>
        <dbReference type="ARBA" id="ARBA00022705"/>
    </source>
</evidence>
<evidence type="ECO:0000256" key="6">
    <source>
        <dbReference type="ARBA" id="ARBA00022932"/>
    </source>
</evidence>
<dbReference type="AlphaFoldDB" id="A0A432X991"/>
<dbReference type="PANTHER" id="PTHR34388:SF1">
    <property type="entry name" value="DNA POLYMERASE III SUBUNIT DELTA"/>
    <property type="match status" value="1"/>
</dbReference>
<evidence type="ECO:0000256" key="9">
    <source>
        <dbReference type="NCBIfam" id="TIGR01128"/>
    </source>
</evidence>
<dbReference type="GO" id="GO:0003887">
    <property type="term" value="F:DNA-directed DNA polymerase activity"/>
    <property type="evidence" value="ECO:0007669"/>
    <property type="project" value="UniProtKB-UniRule"/>
</dbReference>
<feature type="domain" description="DNA polymerase III delta N-terminal" evidence="10">
    <location>
        <begin position="21"/>
        <end position="138"/>
    </location>
</feature>
<evidence type="ECO:0000256" key="2">
    <source>
        <dbReference type="ARBA" id="ARBA00017703"/>
    </source>
</evidence>
<dbReference type="InterPro" id="IPR010372">
    <property type="entry name" value="DNA_pol3_delta_N"/>
</dbReference>
<dbReference type="CDD" id="cd18138">
    <property type="entry name" value="HLD_clamp_pol_III_delta"/>
    <property type="match status" value="1"/>
</dbReference>
<evidence type="ECO:0000256" key="8">
    <source>
        <dbReference type="ARBA" id="ARBA00049244"/>
    </source>
</evidence>
<comment type="catalytic activity">
    <reaction evidence="8">
        <text>DNA(n) + a 2'-deoxyribonucleoside 5'-triphosphate = DNA(n+1) + diphosphate</text>
        <dbReference type="Rhea" id="RHEA:22508"/>
        <dbReference type="Rhea" id="RHEA-COMP:17339"/>
        <dbReference type="Rhea" id="RHEA-COMP:17340"/>
        <dbReference type="ChEBI" id="CHEBI:33019"/>
        <dbReference type="ChEBI" id="CHEBI:61560"/>
        <dbReference type="ChEBI" id="CHEBI:173112"/>
        <dbReference type="EC" id="2.7.7.7"/>
    </reaction>
</comment>
<evidence type="ECO:0000256" key="1">
    <source>
        <dbReference type="ARBA" id="ARBA00012417"/>
    </source>
</evidence>
<dbReference type="GO" id="GO:0006261">
    <property type="term" value="P:DNA-templated DNA replication"/>
    <property type="evidence" value="ECO:0007669"/>
    <property type="project" value="TreeGrafter"/>
</dbReference>
<dbReference type="GO" id="GO:0003677">
    <property type="term" value="F:DNA binding"/>
    <property type="evidence" value="ECO:0007669"/>
    <property type="project" value="InterPro"/>
</dbReference>
<dbReference type="InterPro" id="IPR008921">
    <property type="entry name" value="DNA_pol3_clamp-load_cplx_C"/>
</dbReference>
<dbReference type="Gene3D" id="1.10.8.60">
    <property type="match status" value="1"/>
</dbReference>
<dbReference type="PANTHER" id="PTHR34388">
    <property type="entry name" value="DNA POLYMERASE III SUBUNIT DELTA"/>
    <property type="match status" value="1"/>
</dbReference>
<dbReference type="EC" id="2.7.7.7" evidence="1 9"/>
<evidence type="ECO:0000256" key="3">
    <source>
        <dbReference type="ARBA" id="ARBA00022679"/>
    </source>
</evidence>
<evidence type="ECO:0000256" key="7">
    <source>
        <dbReference type="ARBA" id="ARBA00034754"/>
    </source>
</evidence>
<comment type="similarity">
    <text evidence="7">Belongs to the DNA polymerase HolA subunit family.</text>
</comment>
<keyword evidence="6" id="KW-0239">DNA-directed DNA polymerase</keyword>
<dbReference type="GO" id="GO:0009360">
    <property type="term" value="C:DNA polymerase III complex"/>
    <property type="evidence" value="ECO:0007669"/>
    <property type="project" value="UniProtKB-UniRule"/>
</dbReference>
<proteinExistence type="inferred from homology"/>
<dbReference type="OrthoDB" id="9770982at2"/>
<evidence type="ECO:0000313" key="13">
    <source>
        <dbReference type="Proteomes" id="UP000286976"/>
    </source>
</evidence>
<reference evidence="12 13" key="1">
    <citation type="journal article" date="2011" name="Front. Microbiol.">
        <title>Genomic signatures of strain selection and enhancement in Bacillus atrophaeus var. globigii, a historical biowarfare simulant.</title>
        <authorList>
            <person name="Gibbons H.S."/>
            <person name="Broomall S.M."/>
            <person name="McNew L.A."/>
            <person name="Daligault H."/>
            <person name="Chapman C."/>
            <person name="Bruce D."/>
            <person name="Karavis M."/>
            <person name="Krepps M."/>
            <person name="McGregor P.A."/>
            <person name="Hong C."/>
            <person name="Park K.H."/>
            <person name="Akmal A."/>
            <person name="Feldman A."/>
            <person name="Lin J.S."/>
            <person name="Chang W.E."/>
            <person name="Higgs B.W."/>
            <person name="Demirev P."/>
            <person name="Lindquist J."/>
            <person name="Liem A."/>
            <person name="Fochler E."/>
            <person name="Read T.D."/>
            <person name="Tapia R."/>
            <person name="Johnson S."/>
            <person name="Bishop-Lilly K.A."/>
            <person name="Detter C."/>
            <person name="Han C."/>
            <person name="Sozhamannan S."/>
            <person name="Rosenzweig C.N."/>
            <person name="Skowronski E.W."/>
        </authorList>
    </citation>
    <scope>NUCLEOTIDE SEQUENCE [LARGE SCALE GENOMIC DNA]</scope>
    <source>
        <strain evidence="12 13">AIT1</strain>
    </source>
</reference>
<dbReference type="Pfam" id="PF14840">
    <property type="entry name" value="DNA_pol3_delt_C"/>
    <property type="match status" value="1"/>
</dbReference>
<dbReference type="InterPro" id="IPR032780">
    <property type="entry name" value="DNA_pol3_delt_C"/>
</dbReference>
<evidence type="ECO:0000259" key="11">
    <source>
        <dbReference type="Pfam" id="PF14840"/>
    </source>
</evidence>
<dbReference type="InterPro" id="IPR027417">
    <property type="entry name" value="P-loop_NTPase"/>
</dbReference>
<evidence type="ECO:0000259" key="10">
    <source>
        <dbReference type="Pfam" id="PF06144"/>
    </source>
</evidence>
<protein>
    <recommendedName>
        <fullName evidence="2 9">DNA polymerase III subunit delta</fullName>
        <ecNumber evidence="1 9">2.7.7.7</ecNumber>
    </recommendedName>
</protein>
<name>A0A432X991_9GAMM</name>
<gene>
    <name evidence="12" type="primary">holA</name>
    <name evidence="12" type="ORF">CWE15_01450</name>
</gene>